<sequence length="619" mass="68010">MSDTPLSLRLVRRLSALDITTAHSTYLFRSLLAAWLALVTAYQLQLESPWSAASTVLLVINPIQGAVIGKGSWRILGTLLGMVVSVLLLAFFAQQPWFFLTGFSLWLGFAVAGMTLLRHFRASGMVVAGYTVGLATYGALQHPELTFEQVIARGSTVVVGVVSLGIVTALFSRRSITAKVDKQLAHLTQACFEAISLSSTEEFSSRRRHLLADLYAMDDLLAVGKAESAVLAARARALRYWVSSLSAALTAPASQAHDWAQIHQLICQGNHGLVSALHRLKPGRDHHQDAQSYACYQALRCLAHDKKLQRHRIVPAISFHRDSRMAMINGSRAALTLFCGGAVWLLSGWSNGDTMLLILAPYCSLLALSPAPAIGAKGFVKGTLYAIPLAAVCAFAILPAIHDLPLLLLVLGLFWTPGILATTQPRNMLAGLGYLVGFNTLVAAGNPMQFDGNDFLNQSVAWLLASCFTLLSFRVLWPPNAPRQLARLLRTIQAAALQPGHSPRHLWRQQHRLALLAAMTRAHPDVSHPVDGSLPLLQQQQLILQLQQHIRDDHRHSITLQRALKRMRQRHHQPVRAAQPLRHAAWLIRRQDNPHDHALIAQLNLLAKLLTDQGDKNAK</sequence>
<name>A0ABX0RA23_9GAMM</name>
<keyword evidence="1" id="KW-0472">Membrane</keyword>
<accession>A0ABX0RA23</accession>
<feature type="transmembrane region" description="Helical" evidence="1">
    <location>
        <begin position="460"/>
        <end position="477"/>
    </location>
</feature>
<feature type="transmembrane region" description="Helical" evidence="1">
    <location>
        <begin position="355"/>
        <end position="375"/>
    </location>
</feature>
<keyword evidence="1" id="KW-1133">Transmembrane helix</keyword>
<gene>
    <name evidence="2" type="ORF">F3J40_11460</name>
</gene>
<feature type="transmembrane region" description="Helical" evidence="1">
    <location>
        <begin position="330"/>
        <end position="349"/>
    </location>
</feature>
<comment type="caution">
    <text evidence="2">The sequence shown here is derived from an EMBL/GenBank/DDBJ whole genome shotgun (WGS) entry which is preliminary data.</text>
</comment>
<dbReference type="Proteomes" id="UP001515683">
    <property type="component" value="Unassembled WGS sequence"/>
</dbReference>
<evidence type="ECO:0000313" key="2">
    <source>
        <dbReference type="EMBL" id="NIF22215.1"/>
    </source>
</evidence>
<feature type="transmembrane region" description="Helical" evidence="1">
    <location>
        <begin position="75"/>
        <end position="92"/>
    </location>
</feature>
<feature type="transmembrane region" description="Helical" evidence="1">
    <location>
        <begin position="98"/>
        <end position="117"/>
    </location>
</feature>
<dbReference type="Pfam" id="PF04632">
    <property type="entry name" value="FUSC"/>
    <property type="match status" value="2"/>
</dbReference>
<feature type="transmembrane region" description="Helical" evidence="1">
    <location>
        <begin position="152"/>
        <end position="172"/>
    </location>
</feature>
<proteinExistence type="predicted"/>
<reference evidence="2 3" key="1">
    <citation type="journal article" date="2019" name="bioRxiv">
        <title>Bacteria contribute to plant secondary compound degradation in a generalist herbivore system.</title>
        <authorList>
            <person name="Francoeur C.B."/>
            <person name="Khadempour L."/>
            <person name="Moreira-Soto R.D."/>
            <person name="Gotting K."/>
            <person name="Book A.J."/>
            <person name="Pinto-Tomas A.A."/>
            <person name="Keefover-Ring K."/>
            <person name="Currie C.R."/>
        </authorList>
    </citation>
    <scope>NUCLEOTIDE SEQUENCE [LARGE SCALE GENOMIC DNA]</scope>
    <source>
        <strain evidence="2">Acro-835</strain>
    </source>
</reference>
<feature type="transmembrane region" description="Helical" evidence="1">
    <location>
        <begin position="382"/>
        <end position="398"/>
    </location>
</feature>
<keyword evidence="3" id="KW-1185">Reference proteome</keyword>
<evidence type="ECO:0000313" key="3">
    <source>
        <dbReference type="Proteomes" id="UP001515683"/>
    </source>
</evidence>
<protein>
    <submittedName>
        <fullName evidence="2">FUSC family protein</fullName>
    </submittedName>
</protein>
<dbReference type="RefSeq" id="WP_167014719.1">
    <property type="nucleotide sequence ID" value="NZ_VWXF01000004.1"/>
</dbReference>
<keyword evidence="1" id="KW-0812">Transmembrane</keyword>
<organism evidence="2 3">
    <name type="scientific">Candidatus Pantoea multigeneris</name>
    <dbReference type="NCBI Taxonomy" id="2608357"/>
    <lineage>
        <taxon>Bacteria</taxon>
        <taxon>Pseudomonadati</taxon>
        <taxon>Pseudomonadota</taxon>
        <taxon>Gammaproteobacteria</taxon>
        <taxon>Enterobacterales</taxon>
        <taxon>Erwiniaceae</taxon>
        <taxon>Pantoea</taxon>
    </lineage>
</organism>
<dbReference type="InterPro" id="IPR006726">
    <property type="entry name" value="PHBA_efflux_AaeB/fusaric-R"/>
</dbReference>
<feature type="transmembrane region" description="Helical" evidence="1">
    <location>
        <begin position="124"/>
        <end position="140"/>
    </location>
</feature>
<evidence type="ECO:0000256" key="1">
    <source>
        <dbReference type="SAM" id="Phobius"/>
    </source>
</evidence>
<dbReference type="EMBL" id="VWXF01000004">
    <property type="protein sequence ID" value="NIF22215.1"/>
    <property type="molecule type" value="Genomic_DNA"/>
</dbReference>
<feature type="transmembrane region" description="Helical" evidence="1">
    <location>
        <begin position="404"/>
        <end position="422"/>
    </location>
</feature>
<feature type="transmembrane region" description="Helical" evidence="1">
    <location>
        <begin position="429"/>
        <end position="448"/>
    </location>
</feature>